<sequence length="291" mass="32711">MELTMIEKDNQPMAAIIRENQVYTINSINRFCETGWPLVIQDIIENRVIDLLSDWYENTPSGIWESIPSIPFEFVNPADLFQSPRGIWGIGFNYQPEDDSMPKEIPDHPVSFVKPWNTICSVNQSIAIPAHSQETNGEGEIALIIGKKCKNVSLTDAMSFIAGYTTALDMTEAAIHRENPRFLARAKSFDTFCALGTTLQTAHSFSPVNRTIQTKLNNRIISENTTERMLMNFEEIVHYFSKETTLYPGDVILTGTPGPVRIRDGDTLTAEVDGLRTLTKIVVQESEHAAR</sequence>
<evidence type="ECO:0000256" key="2">
    <source>
        <dbReference type="ARBA" id="ARBA00022723"/>
    </source>
</evidence>
<evidence type="ECO:0000259" key="3">
    <source>
        <dbReference type="Pfam" id="PF01557"/>
    </source>
</evidence>
<gene>
    <name evidence="4" type="primary">ycgM-2</name>
    <name evidence="4" type="ORF">BBEV_2707</name>
</gene>
<organism evidence="4 5">
    <name type="scientific">Salisediminibacterium beveridgei</name>
    <dbReference type="NCBI Taxonomy" id="632773"/>
    <lineage>
        <taxon>Bacteria</taxon>
        <taxon>Bacillati</taxon>
        <taxon>Bacillota</taxon>
        <taxon>Bacilli</taxon>
        <taxon>Bacillales</taxon>
        <taxon>Bacillaceae</taxon>
        <taxon>Salisediminibacterium</taxon>
    </lineage>
</organism>
<keyword evidence="2" id="KW-0479">Metal-binding</keyword>
<evidence type="ECO:0000313" key="5">
    <source>
        <dbReference type="Proteomes" id="UP000094463"/>
    </source>
</evidence>
<evidence type="ECO:0000256" key="1">
    <source>
        <dbReference type="ARBA" id="ARBA00010211"/>
    </source>
</evidence>
<dbReference type="STRING" id="632773.BBEV_2707"/>
<evidence type="ECO:0000313" key="4">
    <source>
        <dbReference type="EMBL" id="AOM84045.1"/>
    </source>
</evidence>
<keyword evidence="4" id="KW-0378">Hydrolase</keyword>
<accession>A0A1D7QYF8</accession>
<dbReference type="Gene3D" id="3.90.850.10">
    <property type="entry name" value="Fumarylacetoacetase-like, C-terminal domain"/>
    <property type="match status" value="1"/>
</dbReference>
<dbReference type="Pfam" id="PF01557">
    <property type="entry name" value="FAA_hydrolase"/>
    <property type="match status" value="1"/>
</dbReference>
<dbReference type="InterPro" id="IPR011234">
    <property type="entry name" value="Fumarylacetoacetase-like_C"/>
</dbReference>
<dbReference type="GO" id="GO:0046872">
    <property type="term" value="F:metal ion binding"/>
    <property type="evidence" value="ECO:0007669"/>
    <property type="project" value="UniProtKB-KW"/>
</dbReference>
<dbReference type="GO" id="GO:0018773">
    <property type="term" value="F:acetylpyruvate hydrolase activity"/>
    <property type="evidence" value="ECO:0007669"/>
    <property type="project" value="TreeGrafter"/>
</dbReference>
<keyword evidence="5" id="KW-1185">Reference proteome</keyword>
<dbReference type="InterPro" id="IPR036663">
    <property type="entry name" value="Fumarylacetoacetase_C_sf"/>
</dbReference>
<name>A0A1D7QYF8_9BACI</name>
<dbReference type="EMBL" id="CP012502">
    <property type="protein sequence ID" value="AOM84045.1"/>
    <property type="molecule type" value="Genomic_DNA"/>
</dbReference>
<dbReference type="PANTHER" id="PTHR11820">
    <property type="entry name" value="ACYLPYRUVASE"/>
    <property type="match status" value="1"/>
</dbReference>
<dbReference type="Proteomes" id="UP000094463">
    <property type="component" value="Chromosome"/>
</dbReference>
<dbReference type="AlphaFoldDB" id="A0A1D7QYF8"/>
<protein>
    <submittedName>
        <fullName evidence="4">Fumarylacetoacetate hydrolase family protein</fullName>
    </submittedName>
</protein>
<dbReference type="OrthoDB" id="9805307at2"/>
<dbReference type="RefSeq" id="WP_069365960.1">
    <property type="nucleotide sequence ID" value="NZ_CP012502.1"/>
</dbReference>
<dbReference type="SUPFAM" id="SSF56529">
    <property type="entry name" value="FAH"/>
    <property type="match status" value="1"/>
</dbReference>
<feature type="domain" description="Fumarylacetoacetase-like C-terminal" evidence="3">
    <location>
        <begin position="87"/>
        <end position="282"/>
    </location>
</feature>
<proteinExistence type="inferred from homology"/>
<dbReference type="PANTHER" id="PTHR11820:SF7">
    <property type="entry name" value="ACYLPYRUVASE FAHD1, MITOCHONDRIAL"/>
    <property type="match status" value="1"/>
</dbReference>
<comment type="similarity">
    <text evidence="1">Belongs to the FAH family.</text>
</comment>
<reference evidence="4 5" key="1">
    <citation type="submission" date="2015-08" db="EMBL/GenBank/DDBJ databases">
        <title>The complete genome sequence of Bacillus beveridgei MLTeJB.</title>
        <authorList>
            <person name="Hanson T.E."/>
            <person name="Mesa C."/>
            <person name="Basesman S.M."/>
            <person name="Oremland R.S."/>
        </authorList>
    </citation>
    <scope>NUCLEOTIDE SEQUENCE [LARGE SCALE GENOMIC DNA]</scope>
    <source>
        <strain evidence="4 5">MLTeJB</strain>
    </source>
</reference>
<dbReference type="KEGG" id="bbev:BBEV_2707"/>